<dbReference type="Gene3D" id="3.90.226.10">
    <property type="entry name" value="2-enoyl-CoA Hydratase, Chain A, domain 1"/>
    <property type="match status" value="1"/>
</dbReference>
<dbReference type="EMBL" id="DVNA01000117">
    <property type="protein sequence ID" value="HIU55164.1"/>
    <property type="molecule type" value="Genomic_DNA"/>
</dbReference>
<proteinExistence type="inferred from homology"/>
<feature type="domain" description="Peptidase S49" evidence="2">
    <location>
        <begin position="127"/>
        <end position="172"/>
    </location>
</feature>
<dbReference type="PANTHER" id="PTHR42987:SF4">
    <property type="entry name" value="PROTEASE SOHB-RELATED"/>
    <property type="match status" value="1"/>
</dbReference>
<dbReference type="InterPro" id="IPR029045">
    <property type="entry name" value="ClpP/crotonase-like_dom_sf"/>
</dbReference>
<comment type="caution">
    <text evidence="3">The sequence shown here is derived from an EMBL/GenBank/DDBJ whole genome shotgun (WGS) entry which is preliminary data.</text>
</comment>
<accession>A0A9D1M7P6</accession>
<dbReference type="PANTHER" id="PTHR42987">
    <property type="entry name" value="PEPTIDASE S49"/>
    <property type="match status" value="1"/>
</dbReference>
<reference evidence="3" key="2">
    <citation type="journal article" date="2021" name="PeerJ">
        <title>Extensive microbial diversity within the chicken gut microbiome revealed by metagenomics and culture.</title>
        <authorList>
            <person name="Gilroy R."/>
            <person name="Ravi A."/>
            <person name="Getino M."/>
            <person name="Pursley I."/>
            <person name="Horton D.L."/>
            <person name="Alikhan N.F."/>
            <person name="Baker D."/>
            <person name="Gharbi K."/>
            <person name="Hall N."/>
            <person name="Watson M."/>
            <person name="Adriaenssens E.M."/>
            <person name="Foster-Nyarko E."/>
            <person name="Jarju S."/>
            <person name="Secka A."/>
            <person name="Antonio M."/>
            <person name="Oren A."/>
            <person name="Chaudhuri R.R."/>
            <person name="La Ragione R."/>
            <person name="Hildebrand F."/>
            <person name="Pallen M.J."/>
        </authorList>
    </citation>
    <scope>NUCLEOTIDE SEQUENCE</scope>
    <source>
        <strain evidence="3">CHK158-818</strain>
    </source>
</reference>
<evidence type="ECO:0000259" key="2">
    <source>
        <dbReference type="Pfam" id="PF01343"/>
    </source>
</evidence>
<protein>
    <submittedName>
        <fullName evidence="3">S49 family peptidase</fullName>
    </submittedName>
</protein>
<name>A0A9D1M7P6_9BACT</name>
<dbReference type="InterPro" id="IPR002142">
    <property type="entry name" value="Peptidase_S49"/>
</dbReference>
<dbReference type="Proteomes" id="UP000824112">
    <property type="component" value="Unassembled WGS sequence"/>
</dbReference>
<evidence type="ECO:0000256" key="1">
    <source>
        <dbReference type="ARBA" id="ARBA00008683"/>
    </source>
</evidence>
<comment type="similarity">
    <text evidence="1">Belongs to the peptidase S49 family.</text>
</comment>
<dbReference type="SUPFAM" id="SSF52096">
    <property type="entry name" value="ClpP/crotonase"/>
    <property type="match status" value="1"/>
</dbReference>
<organism evidence="3 4">
    <name type="scientific">Candidatus Gallibacteroides avistercoris</name>
    <dbReference type="NCBI Taxonomy" id="2840833"/>
    <lineage>
        <taxon>Bacteria</taxon>
        <taxon>Pseudomonadati</taxon>
        <taxon>Bacteroidota</taxon>
        <taxon>Bacteroidia</taxon>
        <taxon>Bacteroidales</taxon>
        <taxon>Bacteroidaceae</taxon>
        <taxon>Bacteroidaceae incertae sedis</taxon>
        <taxon>Candidatus Gallibacteroides</taxon>
    </lineage>
</organism>
<dbReference type="GO" id="GO:0006508">
    <property type="term" value="P:proteolysis"/>
    <property type="evidence" value="ECO:0007669"/>
    <property type="project" value="InterPro"/>
</dbReference>
<evidence type="ECO:0000313" key="3">
    <source>
        <dbReference type="EMBL" id="HIU55164.1"/>
    </source>
</evidence>
<dbReference type="GO" id="GO:0008233">
    <property type="term" value="F:peptidase activity"/>
    <property type="evidence" value="ECO:0007669"/>
    <property type="project" value="InterPro"/>
</dbReference>
<sequence length="288" mass="31844">MRIFLHSFFNSAFMVHHSAIPTLRKVAEDGFVVVESPSSFVCDTKGVAHTNEGVGNIFDNFDKESIAVIPLRGIMTKYNSWNIGTDTVASWIRQANESDNISGIIIQGDTPGGAVSSLFGISDAISESSKPIYMFVDYMLCSCGYYIGSFCDKIFAINDYCEIGSIGVMATVFRKNKNAMDNYLYYPEDVYPPESPDKNIEIRNSENGDDTLLIEDVLTPLANNFREVVQKNRPQLDITADGVITGKTFFAKDALKVGLIDGIASFDTVVKELKENIATKQTIINTFK</sequence>
<dbReference type="Pfam" id="PF01343">
    <property type="entry name" value="Peptidase_S49"/>
    <property type="match status" value="1"/>
</dbReference>
<reference evidence="3" key="1">
    <citation type="submission" date="2020-10" db="EMBL/GenBank/DDBJ databases">
        <authorList>
            <person name="Gilroy R."/>
        </authorList>
    </citation>
    <scope>NUCLEOTIDE SEQUENCE</scope>
    <source>
        <strain evidence="3">CHK158-818</strain>
    </source>
</reference>
<dbReference type="AlphaFoldDB" id="A0A9D1M7P6"/>
<evidence type="ECO:0000313" key="4">
    <source>
        <dbReference type="Proteomes" id="UP000824112"/>
    </source>
</evidence>
<gene>
    <name evidence="3" type="ORF">IAB03_05060</name>
</gene>